<feature type="region of interest" description="Disordered" evidence="1">
    <location>
        <begin position="181"/>
        <end position="219"/>
    </location>
</feature>
<keyword evidence="4" id="KW-1185">Reference proteome</keyword>
<feature type="transmembrane region" description="Helical" evidence="2">
    <location>
        <begin position="30"/>
        <end position="52"/>
    </location>
</feature>
<dbReference type="EMBL" id="VDGT01000024">
    <property type="protein sequence ID" value="TNM26179.1"/>
    <property type="molecule type" value="Genomic_DNA"/>
</dbReference>
<dbReference type="Proteomes" id="UP000311713">
    <property type="component" value="Unassembled WGS sequence"/>
</dbReference>
<name>A0A5C4UTB9_9ACTN</name>
<feature type="transmembrane region" description="Helical" evidence="2">
    <location>
        <begin position="119"/>
        <end position="143"/>
    </location>
</feature>
<keyword evidence="2" id="KW-1133">Transmembrane helix</keyword>
<dbReference type="RefSeq" id="WP_139649031.1">
    <property type="nucleotide sequence ID" value="NZ_BAAAZS010000080.1"/>
</dbReference>
<dbReference type="OrthoDB" id="4228592at2"/>
<keyword evidence="2" id="KW-0812">Transmembrane</keyword>
<evidence type="ECO:0000313" key="4">
    <source>
        <dbReference type="Proteomes" id="UP000311713"/>
    </source>
</evidence>
<keyword evidence="2" id="KW-0472">Membrane</keyword>
<organism evidence="3 4">
    <name type="scientific">Streptomyces sedi</name>
    <dbReference type="NCBI Taxonomy" id="555059"/>
    <lineage>
        <taxon>Bacteria</taxon>
        <taxon>Bacillati</taxon>
        <taxon>Actinomycetota</taxon>
        <taxon>Actinomycetes</taxon>
        <taxon>Kitasatosporales</taxon>
        <taxon>Streptomycetaceae</taxon>
        <taxon>Streptomyces</taxon>
    </lineage>
</organism>
<proteinExistence type="predicted"/>
<evidence type="ECO:0000256" key="1">
    <source>
        <dbReference type="SAM" id="MobiDB-lite"/>
    </source>
</evidence>
<feature type="compositionally biased region" description="Low complexity" evidence="1">
    <location>
        <begin position="183"/>
        <end position="193"/>
    </location>
</feature>
<dbReference type="AlphaFoldDB" id="A0A5C4UTB9"/>
<evidence type="ECO:0000313" key="3">
    <source>
        <dbReference type="EMBL" id="TNM26179.1"/>
    </source>
</evidence>
<reference evidence="3 4" key="1">
    <citation type="submission" date="2019-06" db="EMBL/GenBank/DDBJ databases">
        <title>Draft genome of Streptomyces sedi sp. JCM16909.</title>
        <authorList>
            <person name="Klykleung N."/>
            <person name="Tanasupawat S."/>
            <person name="Kudo T."/>
            <person name="Yuki M."/>
            <person name="Ohkuma M."/>
        </authorList>
    </citation>
    <scope>NUCLEOTIDE SEQUENCE [LARGE SCALE GENOMIC DNA]</scope>
    <source>
        <strain evidence="3 4">JCM 16909</strain>
    </source>
</reference>
<protein>
    <submittedName>
        <fullName evidence="3">Uncharacterized protein</fullName>
    </submittedName>
</protein>
<feature type="transmembrane region" description="Helical" evidence="2">
    <location>
        <begin position="155"/>
        <end position="173"/>
    </location>
</feature>
<gene>
    <name evidence="3" type="ORF">FH715_24610</name>
</gene>
<comment type="caution">
    <text evidence="3">The sequence shown here is derived from an EMBL/GenBank/DDBJ whole genome shotgun (WGS) entry which is preliminary data.</text>
</comment>
<evidence type="ECO:0000256" key="2">
    <source>
        <dbReference type="SAM" id="Phobius"/>
    </source>
</evidence>
<sequence>MAAPAPPQPPHAAHPTLAPPSSAPPEPPGLLVVFVGLVTLVFGFSTTTWISLQFDGASMELTLNEVARLLPSAERGTALGGFAHVYLQYLSWPTALCAAFASLAAAWPRPVRTPRRAIVRFATGVALFGIVATAALALSLNGLGVREGYWTDCRVLAGPWVTGAGLALMLLGVRLNNRRARPAPDVAPRGADPFPGAAAGQETRAPSRQTAETSGTPGR</sequence>
<accession>A0A5C4UTB9</accession>
<feature type="compositionally biased region" description="Polar residues" evidence="1">
    <location>
        <begin position="204"/>
        <end position="219"/>
    </location>
</feature>
<feature type="region of interest" description="Disordered" evidence="1">
    <location>
        <begin position="1"/>
        <end position="23"/>
    </location>
</feature>